<evidence type="ECO:0000256" key="2">
    <source>
        <dbReference type="ARBA" id="ARBA00007970"/>
    </source>
</evidence>
<dbReference type="InterPro" id="IPR015422">
    <property type="entry name" value="PyrdxlP-dep_Trfase_small"/>
</dbReference>
<evidence type="ECO:0000256" key="9">
    <source>
        <dbReference type="HAMAP-Rule" id="MF_01023"/>
    </source>
</evidence>
<comment type="caution">
    <text evidence="11">The sequence shown here is derived from an EMBL/GenBank/DDBJ whole genome shotgun (WGS) entry which is preliminary data.</text>
</comment>
<accession>A0ABW6SLR1</accession>
<comment type="cofactor">
    <cofactor evidence="1 9">
        <name>pyridoxal 5'-phosphate</name>
        <dbReference type="ChEBI" id="CHEBI:597326"/>
    </cofactor>
</comment>
<dbReference type="InterPro" id="IPR004839">
    <property type="entry name" value="Aminotransferase_I/II_large"/>
</dbReference>
<keyword evidence="12" id="KW-1185">Reference proteome</keyword>
<dbReference type="GO" id="GO:0004400">
    <property type="term" value="F:histidinol-phosphate transaminase activity"/>
    <property type="evidence" value="ECO:0007669"/>
    <property type="project" value="UniProtKB-EC"/>
</dbReference>
<dbReference type="InterPro" id="IPR015424">
    <property type="entry name" value="PyrdxlP-dep_Trfase"/>
</dbReference>
<comment type="similarity">
    <text evidence="2 9">Belongs to the class-II pyridoxal-phosphate-dependent aminotransferase family. Histidinol-phosphate aminotransferase subfamily.</text>
</comment>
<comment type="pathway">
    <text evidence="9">Amino-acid biosynthesis; L-histidine biosynthesis; L-histidine from 5-phospho-alpha-D-ribose 1-diphosphate: step 7/9.</text>
</comment>
<dbReference type="Gene3D" id="3.40.640.10">
    <property type="entry name" value="Type I PLP-dependent aspartate aminotransferase-like (Major domain)"/>
    <property type="match status" value="1"/>
</dbReference>
<keyword evidence="7 9" id="KW-0663">Pyridoxal phosphate</keyword>
<comment type="catalytic activity">
    <reaction evidence="9">
        <text>L-histidinol phosphate + 2-oxoglutarate = 3-(imidazol-4-yl)-2-oxopropyl phosphate + L-glutamate</text>
        <dbReference type="Rhea" id="RHEA:23744"/>
        <dbReference type="ChEBI" id="CHEBI:16810"/>
        <dbReference type="ChEBI" id="CHEBI:29985"/>
        <dbReference type="ChEBI" id="CHEBI:57766"/>
        <dbReference type="ChEBI" id="CHEBI:57980"/>
        <dbReference type="EC" id="2.6.1.9"/>
    </reaction>
</comment>
<evidence type="ECO:0000259" key="10">
    <source>
        <dbReference type="Pfam" id="PF00155"/>
    </source>
</evidence>
<dbReference type="InterPro" id="IPR015421">
    <property type="entry name" value="PyrdxlP-dep_Trfase_major"/>
</dbReference>
<dbReference type="RefSeq" id="WP_387410150.1">
    <property type="nucleotide sequence ID" value="NZ_JBIASD010000005.1"/>
</dbReference>
<gene>
    <name evidence="9" type="primary">hisC</name>
    <name evidence="11" type="ORF">ACFYXI_10000</name>
</gene>
<feature type="modified residue" description="N6-(pyridoxal phosphate)lysine" evidence="9">
    <location>
        <position position="222"/>
    </location>
</feature>
<keyword evidence="5 9" id="KW-0028">Amino-acid biosynthesis</keyword>
<dbReference type="CDD" id="cd00609">
    <property type="entry name" value="AAT_like"/>
    <property type="match status" value="1"/>
</dbReference>
<dbReference type="InterPro" id="IPR001917">
    <property type="entry name" value="Aminotrans_II_pyridoxalP_BS"/>
</dbReference>
<keyword evidence="6 9" id="KW-0808">Transferase</keyword>
<dbReference type="SUPFAM" id="SSF53383">
    <property type="entry name" value="PLP-dependent transferases"/>
    <property type="match status" value="1"/>
</dbReference>
<comment type="subunit">
    <text evidence="3 9">Homodimer.</text>
</comment>
<name>A0ABW6SLR1_9ACTN</name>
<evidence type="ECO:0000256" key="4">
    <source>
        <dbReference type="ARBA" id="ARBA00022576"/>
    </source>
</evidence>
<evidence type="ECO:0000256" key="1">
    <source>
        <dbReference type="ARBA" id="ARBA00001933"/>
    </source>
</evidence>
<dbReference type="InterPro" id="IPR005861">
    <property type="entry name" value="HisP_aminotrans"/>
</dbReference>
<feature type="domain" description="Aminotransferase class I/classII large" evidence="10">
    <location>
        <begin position="44"/>
        <end position="346"/>
    </location>
</feature>
<dbReference type="PANTHER" id="PTHR42885">
    <property type="entry name" value="HISTIDINOL-PHOSPHATE AMINOTRANSFERASE-RELATED"/>
    <property type="match status" value="1"/>
</dbReference>
<organism evidence="11 12">
    <name type="scientific">Microtetraspora malaysiensis</name>
    <dbReference type="NCBI Taxonomy" id="161358"/>
    <lineage>
        <taxon>Bacteria</taxon>
        <taxon>Bacillati</taxon>
        <taxon>Actinomycetota</taxon>
        <taxon>Actinomycetes</taxon>
        <taxon>Streptosporangiales</taxon>
        <taxon>Streptosporangiaceae</taxon>
        <taxon>Microtetraspora</taxon>
    </lineage>
</organism>
<dbReference type="EC" id="2.6.1.9" evidence="9"/>
<evidence type="ECO:0000256" key="8">
    <source>
        <dbReference type="ARBA" id="ARBA00023102"/>
    </source>
</evidence>
<dbReference type="EMBL" id="JBIASD010000005">
    <property type="protein sequence ID" value="MFF3665915.1"/>
    <property type="molecule type" value="Genomic_DNA"/>
</dbReference>
<evidence type="ECO:0000256" key="6">
    <source>
        <dbReference type="ARBA" id="ARBA00022679"/>
    </source>
</evidence>
<keyword evidence="4 9" id="KW-0032">Aminotransferase</keyword>
<evidence type="ECO:0000256" key="3">
    <source>
        <dbReference type="ARBA" id="ARBA00011738"/>
    </source>
</evidence>
<dbReference type="Gene3D" id="3.90.1150.10">
    <property type="entry name" value="Aspartate Aminotransferase, domain 1"/>
    <property type="match status" value="1"/>
</dbReference>
<evidence type="ECO:0000256" key="7">
    <source>
        <dbReference type="ARBA" id="ARBA00022898"/>
    </source>
</evidence>
<dbReference type="Proteomes" id="UP001602013">
    <property type="component" value="Unassembled WGS sequence"/>
</dbReference>
<dbReference type="PANTHER" id="PTHR42885:SF2">
    <property type="entry name" value="HISTIDINOL-PHOSPHATE AMINOTRANSFERASE"/>
    <property type="match status" value="1"/>
</dbReference>
<keyword evidence="8 9" id="KW-0368">Histidine biosynthesis</keyword>
<dbReference type="Pfam" id="PF00155">
    <property type="entry name" value="Aminotran_1_2"/>
    <property type="match status" value="1"/>
</dbReference>
<dbReference type="NCBIfam" id="TIGR01141">
    <property type="entry name" value="hisC"/>
    <property type="match status" value="1"/>
</dbReference>
<reference evidence="11 12" key="1">
    <citation type="submission" date="2024-10" db="EMBL/GenBank/DDBJ databases">
        <title>The Natural Products Discovery Center: Release of the First 8490 Sequenced Strains for Exploring Actinobacteria Biosynthetic Diversity.</title>
        <authorList>
            <person name="Kalkreuter E."/>
            <person name="Kautsar S.A."/>
            <person name="Yang D."/>
            <person name="Bader C.D."/>
            <person name="Teijaro C.N."/>
            <person name="Fluegel L."/>
            <person name="Davis C.M."/>
            <person name="Simpson J.R."/>
            <person name="Lauterbach L."/>
            <person name="Steele A.D."/>
            <person name="Gui C."/>
            <person name="Meng S."/>
            <person name="Li G."/>
            <person name="Viehrig K."/>
            <person name="Ye F."/>
            <person name="Su P."/>
            <person name="Kiefer A.F."/>
            <person name="Nichols A."/>
            <person name="Cepeda A.J."/>
            <person name="Yan W."/>
            <person name="Fan B."/>
            <person name="Jiang Y."/>
            <person name="Adhikari A."/>
            <person name="Zheng C.-J."/>
            <person name="Schuster L."/>
            <person name="Cowan T.M."/>
            <person name="Smanski M.J."/>
            <person name="Chevrette M.G."/>
            <person name="De Carvalho L.P.S."/>
            <person name="Shen B."/>
        </authorList>
    </citation>
    <scope>NUCLEOTIDE SEQUENCE [LARGE SCALE GENOMIC DNA]</scope>
    <source>
        <strain evidence="11 12">NPDC002173</strain>
    </source>
</reference>
<evidence type="ECO:0000313" key="12">
    <source>
        <dbReference type="Proteomes" id="UP001602013"/>
    </source>
</evidence>
<evidence type="ECO:0000256" key="5">
    <source>
        <dbReference type="ARBA" id="ARBA00022605"/>
    </source>
</evidence>
<dbReference type="PROSITE" id="PS00599">
    <property type="entry name" value="AA_TRANSFER_CLASS_2"/>
    <property type="match status" value="1"/>
</dbReference>
<dbReference type="HAMAP" id="MF_01023">
    <property type="entry name" value="HisC_aminotrans_2"/>
    <property type="match status" value="1"/>
</dbReference>
<sequence>MPALPVRDDLRTVRPYNTRPFSSLVDPVALLNNNESPRPPEGRHLEVLRSAASLALATANRYPDTDLGTLRAALARYTGHGVRAEMVWPGNGSNEVLLHLLLAYGGPGRTALGFGPTYSMHEQIATITGTRWISADRGPDFGLTREAAATAVERHRPDIIFLCAPNNPTGTPLDRATLDVVLRTAPGLVVLDEAYVEFSAIGSRAGLLAEHPRLVISRTMSKAFGFAGIRVGFLLASPDVLAPLRIVALPYHLSTLTAAVALAALEQADELLAHIPSVLAERQRMRDALVGAGHAVAPSDANFLLFDTGADSSAVAAWLARQGVLVRDVGPAGWLRVSVGHPDENDIFLKTLAEFSSK</sequence>
<protein>
    <recommendedName>
        <fullName evidence="9">Histidinol-phosphate aminotransferase</fullName>
        <ecNumber evidence="9">2.6.1.9</ecNumber>
    </recommendedName>
    <alternativeName>
        <fullName evidence="9">Imidazole acetol-phosphate transaminase</fullName>
    </alternativeName>
</protein>
<proteinExistence type="inferred from homology"/>
<dbReference type="NCBIfam" id="NF002877">
    <property type="entry name" value="PRK03317.1"/>
    <property type="match status" value="1"/>
</dbReference>
<evidence type="ECO:0000313" key="11">
    <source>
        <dbReference type="EMBL" id="MFF3665915.1"/>
    </source>
</evidence>